<evidence type="ECO:0000313" key="2">
    <source>
        <dbReference type="Proteomes" id="UP001320898"/>
    </source>
</evidence>
<dbReference type="InterPro" id="IPR037171">
    <property type="entry name" value="NagB/RpiA_transferase-like"/>
</dbReference>
<proteinExistence type="predicted"/>
<dbReference type="SMART" id="SM00882">
    <property type="entry name" value="CoA_trans"/>
    <property type="match status" value="1"/>
</dbReference>
<dbReference type="RefSeq" id="WP_261616845.1">
    <property type="nucleotide sequence ID" value="NZ_JALIDZ010000007.1"/>
</dbReference>
<accession>A0AAW5R3L0</accession>
<dbReference type="Gene3D" id="3.30.30.40">
    <property type="match status" value="1"/>
</dbReference>
<sequence length="273" mass="28855">MTQILTSADALVRLVPDGAKIAVFKDSGIPMEIARALVRRDARGLHLVTVPTSGEFADMLIGAGCVSVIETAGVSLGEFGPAHAFVRAVKAGAIEIRDSTCPAVYTGLQAAEKGIPFMPIRGLIGSDLLGVRPDYKVIGNPFADDDPIVAIPAIRPDVAVMHVPLADRFGNLWISRAHELKILAHASVLTLATAEEIVDDNLALDETRAPALIPGHSVAALAPAPNGAWPMDLPGRYAADTGHRRAYADRTRTPEGMATYLREVVFGETVAAE</sequence>
<dbReference type="Gene3D" id="3.40.1080.10">
    <property type="entry name" value="Glutaconate Coenzyme A-transferase"/>
    <property type="match status" value="1"/>
</dbReference>
<name>A0AAW5R3L0_9HYPH</name>
<dbReference type="Pfam" id="PF01144">
    <property type="entry name" value="CoA_trans"/>
    <property type="match status" value="1"/>
</dbReference>
<keyword evidence="2" id="KW-1185">Reference proteome</keyword>
<dbReference type="Proteomes" id="UP001320898">
    <property type="component" value="Unassembled WGS sequence"/>
</dbReference>
<dbReference type="EMBL" id="JALIDZ010000007">
    <property type="protein sequence ID" value="MCT8973261.1"/>
    <property type="molecule type" value="Genomic_DNA"/>
</dbReference>
<dbReference type="SUPFAM" id="SSF100950">
    <property type="entry name" value="NagB/RpiA/CoA transferase-like"/>
    <property type="match status" value="1"/>
</dbReference>
<dbReference type="AlphaFoldDB" id="A0AAW5R3L0"/>
<organism evidence="1 2">
    <name type="scientific">Microbaculum marinisediminis</name>
    <dbReference type="NCBI Taxonomy" id="2931392"/>
    <lineage>
        <taxon>Bacteria</taxon>
        <taxon>Pseudomonadati</taxon>
        <taxon>Pseudomonadota</taxon>
        <taxon>Alphaproteobacteria</taxon>
        <taxon>Hyphomicrobiales</taxon>
        <taxon>Tepidamorphaceae</taxon>
        <taxon>Microbaculum</taxon>
    </lineage>
</organism>
<dbReference type="InterPro" id="IPR004165">
    <property type="entry name" value="CoA_trans_fam_I"/>
</dbReference>
<comment type="caution">
    <text evidence="1">The sequence shown here is derived from an EMBL/GenBank/DDBJ whole genome shotgun (WGS) entry which is preliminary data.</text>
</comment>
<reference evidence="1 2" key="1">
    <citation type="submission" date="2022-04" db="EMBL/GenBank/DDBJ databases">
        <authorList>
            <person name="Ye Y.-Q."/>
            <person name="Du Z.-J."/>
        </authorList>
    </citation>
    <scope>NUCLEOTIDE SEQUENCE [LARGE SCALE GENOMIC DNA]</scope>
    <source>
        <strain evidence="1 2">A6E488</strain>
    </source>
</reference>
<gene>
    <name evidence="1" type="ORF">MUB46_15465</name>
</gene>
<protein>
    <submittedName>
        <fullName evidence="1">CoA synthetase</fullName>
    </submittedName>
</protein>
<dbReference type="GO" id="GO:0008410">
    <property type="term" value="F:CoA-transferase activity"/>
    <property type="evidence" value="ECO:0007669"/>
    <property type="project" value="InterPro"/>
</dbReference>
<evidence type="ECO:0000313" key="1">
    <source>
        <dbReference type="EMBL" id="MCT8973261.1"/>
    </source>
</evidence>